<keyword evidence="2" id="KW-1185">Reference proteome</keyword>
<sequence>MGPTLFARIARVACGPGSMAQGQQAHEFVSQSLLDGCDTLLERLLE</sequence>
<reference evidence="2" key="1">
    <citation type="submission" date="2016-10" db="EMBL/GenBank/DDBJ databases">
        <authorList>
            <person name="Varghese N."/>
            <person name="Submissions S."/>
        </authorList>
    </citation>
    <scope>NUCLEOTIDE SEQUENCE [LARGE SCALE GENOMIC DNA]</scope>
    <source>
        <strain evidence="2">DSM 17834</strain>
    </source>
</reference>
<proteinExistence type="predicted"/>
<dbReference type="AlphaFoldDB" id="A0A1I5M9M9"/>
<accession>A0A1I5M9M9</accession>
<evidence type="ECO:0000313" key="1">
    <source>
        <dbReference type="EMBL" id="SFP06017.1"/>
    </source>
</evidence>
<dbReference type="Proteomes" id="UP000198784">
    <property type="component" value="Unassembled WGS sequence"/>
</dbReference>
<gene>
    <name evidence="1" type="ORF">SAMN05216190_104150</name>
</gene>
<dbReference type="EMBL" id="FOWX01000004">
    <property type="protein sequence ID" value="SFP06017.1"/>
    <property type="molecule type" value="Genomic_DNA"/>
</dbReference>
<evidence type="ECO:0000313" key="2">
    <source>
        <dbReference type="Proteomes" id="UP000198784"/>
    </source>
</evidence>
<organism evidence="1 2">
    <name type="scientific">Pseudomonas borbori</name>
    <dbReference type="NCBI Taxonomy" id="289003"/>
    <lineage>
        <taxon>Bacteria</taxon>
        <taxon>Pseudomonadati</taxon>
        <taxon>Pseudomonadota</taxon>
        <taxon>Gammaproteobacteria</taxon>
        <taxon>Pseudomonadales</taxon>
        <taxon>Pseudomonadaceae</taxon>
        <taxon>Pseudomonas</taxon>
    </lineage>
</organism>
<protein>
    <submittedName>
        <fullName evidence="1">Acetylornithine deacetylase</fullName>
    </submittedName>
</protein>
<name>A0A1I5M9M9_9PSED</name>